<dbReference type="SMART" id="SM00587">
    <property type="entry name" value="CHK"/>
    <property type="match status" value="1"/>
</dbReference>
<keyword evidence="3" id="KW-1185">Reference proteome</keyword>
<reference evidence="2" key="2">
    <citation type="submission" date="2022-06" db="UniProtKB">
        <authorList>
            <consortium name="EnsemblMetazoa"/>
        </authorList>
    </citation>
    <scope>IDENTIFICATION</scope>
    <source>
        <strain evidence="2">DF5081</strain>
    </source>
</reference>
<dbReference type="InterPro" id="IPR052961">
    <property type="entry name" value="Oxido-Kinase-like_Enzymes"/>
</dbReference>
<accession>A0A8R1HQJ7</accession>
<sequence length="394" mass="44706">MSNLIIENVPLTKEWLADLIEKKIGVKPKIGTSGILDNSELGYMSMIRKVRLHFDAEQEEQHENLPKHVVLKVASSSKGGEVLESAGDIKPDAEEAAAVEKFMHNTECDYYSVFSKLNKKPLRIPTIYETAKAGKTTAPIPVIVMEMIENCKVYDLITGFDKVQLFKIVDEIVKLHIYSLTHEEWKAVEPDEAINEINEVFHSMIKQIAESLAKQPGLEAISTFTRNTFEKDIKFLDKFAEDYLTGKRKSVLVHGDMWAPQILWDKNDDISAIIDWQISHRGGPMEDLHHLLSTCTSIENRKTLTKPLLDYYFDQLSTGLEAKGVKNPWSREEIDEEYKHTFIQGAALTIFANGFWSNSPVLQTDGQPDLGKITESFARCRSYVEEAVAEHNMT</sequence>
<reference evidence="3" key="1">
    <citation type="submission" date="2010-08" db="EMBL/GenBank/DDBJ databases">
        <authorList>
            <consortium name="Caenorhabditis japonica Sequencing Consortium"/>
            <person name="Wilson R.K."/>
        </authorList>
    </citation>
    <scope>NUCLEOTIDE SEQUENCE [LARGE SCALE GENOMIC DNA]</scope>
    <source>
        <strain evidence="3">DF5081</strain>
    </source>
</reference>
<evidence type="ECO:0000259" key="1">
    <source>
        <dbReference type="SMART" id="SM00587"/>
    </source>
</evidence>
<dbReference type="OMA" id="WDKNDDI"/>
<dbReference type="InterPro" id="IPR015897">
    <property type="entry name" value="CHK_kinase-like"/>
</dbReference>
<proteinExistence type="predicted"/>
<name>A0A8R1HQJ7_CAEJA</name>
<organism evidence="2 3">
    <name type="scientific">Caenorhabditis japonica</name>
    <dbReference type="NCBI Taxonomy" id="281687"/>
    <lineage>
        <taxon>Eukaryota</taxon>
        <taxon>Metazoa</taxon>
        <taxon>Ecdysozoa</taxon>
        <taxon>Nematoda</taxon>
        <taxon>Chromadorea</taxon>
        <taxon>Rhabditida</taxon>
        <taxon>Rhabditina</taxon>
        <taxon>Rhabditomorpha</taxon>
        <taxon>Rhabditoidea</taxon>
        <taxon>Rhabditidae</taxon>
        <taxon>Peloderinae</taxon>
        <taxon>Caenorhabditis</taxon>
    </lineage>
</organism>
<dbReference type="InterPro" id="IPR012877">
    <property type="entry name" value="Dhs-27"/>
</dbReference>
<dbReference type="PANTHER" id="PTHR23020">
    <property type="entry name" value="UNCHARACTERIZED NUCLEAR HORMONE RECEPTOR-RELATED"/>
    <property type="match status" value="1"/>
</dbReference>
<dbReference type="Pfam" id="PF07914">
    <property type="entry name" value="DUF1679"/>
    <property type="match status" value="1"/>
</dbReference>
<dbReference type="InterPro" id="IPR011009">
    <property type="entry name" value="Kinase-like_dom_sf"/>
</dbReference>
<evidence type="ECO:0000313" key="2">
    <source>
        <dbReference type="EnsemblMetazoa" id="CJA05784.1"/>
    </source>
</evidence>
<dbReference type="Gene3D" id="3.90.1200.10">
    <property type="match status" value="1"/>
</dbReference>
<dbReference type="Proteomes" id="UP000005237">
    <property type="component" value="Unassembled WGS sequence"/>
</dbReference>
<evidence type="ECO:0000313" key="3">
    <source>
        <dbReference type="Proteomes" id="UP000005237"/>
    </source>
</evidence>
<dbReference type="AlphaFoldDB" id="A0A8R1HQJ7"/>
<dbReference type="SUPFAM" id="SSF56112">
    <property type="entry name" value="Protein kinase-like (PK-like)"/>
    <property type="match status" value="1"/>
</dbReference>
<protein>
    <submittedName>
        <fullName evidence="2">CHK domain-containing protein</fullName>
    </submittedName>
</protein>
<dbReference type="PANTHER" id="PTHR23020:SF20">
    <property type="entry name" value="CHK KINASE-LIKE DOMAIN-CONTAINING PROTEIN"/>
    <property type="match status" value="1"/>
</dbReference>
<feature type="domain" description="CHK kinase-like" evidence="1">
    <location>
        <begin position="142"/>
        <end position="322"/>
    </location>
</feature>
<dbReference type="EnsemblMetazoa" id="CJA05784.1">
    <property type="protein sequence ID" value="CJA05784.1"/>
    <property type="gene ID" value="WBGene00124988"/>
</dbReference>